<proteinExistence type="predicted"/>
<feature type="transmembrane region" description="Helical" evidence="1">
    <location>
        <begin position="272"/>
        <end position="292"/>
    </location>
</feature>
<keyword evidence="1" id="KW-0472">Membrane</keyword>
<dbReference type="AlphaFoldDB" id="A0A9Q0FLP2"/>
<comment type="caution">
    <text evidence="2">The sequence shown here is derived from an EMBL/GenBank/DDBJ whole genome shotgun (WGS) entry which is preliminary data.</text>
</comment>
<feature type="non-terminal residue" evidence="2">
    <location>
        <position position="1"/>
    </location>
</feature>
<evidence type="ECO:0000256" key="1">
    <source>
        <dbReference type="SAM" id="Phobius"/>
    </source>
</evidence>
<keyword evidence="1" id="KW-0812">Transmembrane</keyword>
<dbReference type="Proteomes" id="UP001141552">
    <property type="component" value="Unassembled WGS sequence"/>
</dbReference>
<keyword evidence="1" id="KW-1133">Transmembrane helix</keyword>
<evidence type="ECO:0000313" key="2">
    <source>
        <dbReference type="EMBL" id="KAJ4832641.1"/>
    </source>
</evidence>
<dbReference type="EMBL" id="JAKUCV010005112">
    <property type="protein sequence ID" value="KAJ4832641.1"/>
    <property type="molecule type" value="Genomic_DNA"/>
</dbReference>
<name>A0A9Q0FLP2_9ROSI</name>
<evidence type="ECO:0000313" key="3">
    <source>
        <dbReference type="Proteomes" id="UP001141552"/>
    </source>
</evidence>
<reference evidence="2" key="2">
    <citation type="journal article" date="2023" name="Plants (Basel)">
        <title>Annotation of the Turnera subulata (Passifloraceae) Draft Genome Reveals the S-Locus Evolved after the Divergence of Turneroideae from Passifloroideae in a Stepwise Manner.</title>
        <authorList>
            <person name="Henning P.M."/>
            <person name="Roalson E.H."/>
            <person name="Mir W."/>
            <person name="McCubbin A.G."/>
            <person name="Shore J.S."/>
        </authorList>
    </citation>
    <scope>NUCLEOTIDE SEQUENCE</scope>
    <source>
        <strain evidence="2">F60SS</strain>
    </source>
</reference>
<organism evidence="2 3">
    <name type="scientific">Turnera subulata</name>
    <dbReference type="NCBI Taxonomy" id="218843"/>
    <lineage>
        <taxon>Eukaryota</taxon>
        <taxon>Viridiplantae</taxon>
        <taxon>Streptophyta</taxon>
        <taxon>Embryophyta</taxon>
        <taxon>Tracheophyta</taxon>
        <taxon>Spermatophyta</taxon>
        <taxon>Magnoliopsida</taxon>
        <taxon>eudicotyledons</taxon>
        <taxon>Gunneridae</taxon>
        <taxon>Pentapetalae</taxon>
        <taxon>rosids</taxon>
        <taxon>fabids</taxon>
        <taxon>Malpighiales</taxon>
        <taxon>Passifloraceae</taxon>
        <taxon>Turnera</taxon>
    </lineage>
</organism>
<accession>A0A9Q0FLP2</accession>
<protein>
    <submittedName>
        <fullName evidence="2">Uncharacterized protein</fullName>
    </submittedName>
</protein>
<gene>
    <name evidence="2" type="ORF">Tsubulata_001391</name>
</gene>
<sequence>LVAATDAAAAAKHHLPSRPCVALPRSVRLTPVPLPRVVLSLQVSTTRLEEARPGCIAWVAGQPVLENGLDYWAKTVGLAVPHPFLFFSSTTPADHLHPRTPPPAPSSVAVQLVAITTCFFLRRRRRPPHALQGGHEATAGPAFPSAVGRAASLLLVAATDAAAAAKHHLPSRPCVALPRSVRLAPVPLPRAVPSLQVSTTRLEEARPGCIAWVAGQPVLENGLDYWAKTVGLGAGLSTRAWVCAVVCLGLVLGLMVWACLGLFMLYRSVTENFHFLDIFPCAELLVFILLMYEHRLIDDMVAYALKSEGGYV</sequence>
<feature type="transmembrane region" description="Helical" evidence="1">
    <location>
        <begin position="241"/>
        <end position="266"/>
    </location>
</feature>
<keyword evidence="3" id="KW-1185">Reference proteome</keyword>
<reference evidence="2" key="1">
    <citation type="submission" date="2022-02" db="EMBL/GenBank/DDBJ databases">
        <authorList>
            <person name="Henning P.M."/>
            <person name="McCubbin A.G."/>
            <person name="Shore J.S."/>
        </authorList>
    </citation>
    <scope>NUCLEOTIDE SEQUENCE</scope>
    <source>
        <strain evidence="2">F60SS</strain>
        <tissue evidence="2">Leaves</tissue>
    </source>
</reference>